<evidence type="ECO:0000313" key="2">
    <source>
        <dbReference type="EMBL" id="THW55019.1"/>
    </source>
</evidence>
<dbReference type="Proteomes" id="UP000308802">
    <property type="component" value="Unassembled WGS sequence"/>
</dbReference>
<evidence type="ECO:0000313" key="3">
    <source>
        <dbReference type="Proteomes" id="UP000308802"/>
    </source>
</evidence>
<name>A0A4S8YKG9_AURPU</name>
<reference evidence="2 3" key="1">
    <citation type="submission" date="2018-10" db="EMBL/GenBank/DDBJ databases">
        <title>Fifty Aureobasidium pullulans genomes reveal a recombining polyextremotolerant generalist.</title>
        <authorList>
            <person name="Gostincar C."/>
            <person name="Turk M."/>
            <person name="Zajc J."/>
            <person name="Gunde-Cimerman N."/>
        </authorList>
    </citation>
    <scope>NUCLEOTIDE SEQUENCE [LARGE SCALE GENOMIC DNA]</scope>
    <source>
        <strain evidence="2 3">EXF-10659</strain>
    </source>
</reference>
<proteinExistence type="predicted"/>
<feature type="compositionally biased region" description="Acidic residues" evidence="1">
    <location>
        <begin position="106"/>
        <end position="138"/>
    </location>
</feature>
<comment type="caution">
    <text evidence="2">The sequence shown here is derived from an EMBL/GenBank/DDBJ whole genome shotgun (WGS) entry which is preliminary data.</text>
</comment>
<dbReference type="EMBL" id="QZAO01000988">
    <property type="protein sequence ID" value="THW55019.1"/>
    <property type="molecule type" value="Genomic_DNA"/>
</dbReference>
<feature type="non-terminal residue" evidence="2">
    <location>
        <position position="1"/>
    </location>
</feature>
<accession>A0A4S8YKG9</accession>
<protein>
    <submittedName>
        <fullName evidence="2">Uncharacterized protein</fullName>
    </submittedName>
</protein>
<evidence type="ECO:0000256" key="1">
    <source>
        <dbReference type="SAM" id="MobiDB-lite"/>
    </source>
</evidence>
<dbReference type="AlphaFoldDB" id="A0A4S8YKG9"/>
<gene>
    <name evidence="2" type="ORF">D6D19_10705</name>
</gene>
<organism evidence="2 3">
    <name type="scientific">Aureobasidium pullulans</name>
    <name type="common">Black yeast</name>
    <name type="synonym">Pullularia pullulans</name>
    <dbReference type="NCBI Taxonomy" id="5580"/>
    <lineage>
        <taxon>Eukaryota</taxon>
        <taxon>Fungi</taxon>
        <taxon>Dikarya</taxon>
        <taxon>Ascomycota</taxon>
        <taxon>Pezizomycotina</taxon>
        <taxon>Dothideomycetes</taxon>
        <taxon>Dothideomycetidae</taxon>
        <taxon>Dothideales</taxon>
        <taxon>Saccotheciaceae</taxon>
        <taxon>Aureobasidium</taxon>
    </lineage>
</organism>
<sequence>PPPPSPDLLTNSFEPEIRETILTIISAVLTTNQAISTYRNLCTSNALEITAIKTLSLTADANAISSLRQKYARLITAEMKMKREDVAAGRQGSGFADVWVYDLEDGEEGYGGDSEDECYDGTSDETHDEDEEEDDDVAPFENPVTELDRGYQNWI</sequence>
<feature type="region of interest" description="Disordered" evidence="1">
    <location>
        <begin position="106"/>
        <end position="155"/>
    </location>
</feature>